<keyword evidence="4 10" id="KW-0698">rRNA processing</keyword>
<dbReference type="EC" id="2.1.1.193" evidence="10"/>
<evidence type="ECO:0000313" key="13">
    <source>
        <dbReference type="EMBL" id="GAK52450.1"/>
    </source>
</evidence>
<evidence type="ECO:0000256" key="1">
    <source>
        <dbReference type="ARBA" id="ARBA00004496"/>
    </source>
</evidence>
<dbReference type="STRING" id="1499966.U14_03701"/>
<evidence type="ECO:0000259" key="12">
    <source>
        <dbReference type="Pfam" id="PF20260"/>
    </source>
</evidence>
<comment type="similarity">
    <text evidence="2 10">Belongs to the RNA methyltransferase RsmE family.</text>
</comment>
<feature type="domain" description="Ribosomal RNA small subunit methyltransferase E PUA-like" evidence="12">
    <location>
        <begin position="20"/>
        <end position="66"/>
    </location>
</feature>
<dbReference type="SUPFAM" id="SSF75217">
    <property type="entry name" value="alpha/beta knot"/>
    <property type="match status" value="1"/>
</dbReference>
<name>A0A081BPY4_9BACT</name>
<evidence type="ECO:0000259" key="11">
    <source>
        <dbReference type="Pfam" id="PF04452"/>
    </source>
</evidence>
<dbReference type="EMBL" id="DF820458">
    <property type="protein sequence ID" value="GAK52450.1"/>
    <property type="molecule type" value="Genomic_DNA"/>
</dbReference>
<dbReference type="SUPFAM" id="SSF88697">
    <property type="entry name" value="PUA domain-like"/>
    <property type="match status" value="1"/>
</dbReference>
<dbReference type="NCBIfam" id="NF008692">
    <property type="entry name" value="PRK11713.1-5"/>
    <property type="match status" value="1"/>
</dbReference>
<dbReference type="PANTHER" id="PTHR30027">
    <property type="entry name" value="RIBOSOMAL RNA SMALL SUBUNIT METHYLTRANSFERASE E"/>
    <property type="match status" value="1"/>
</dbReference>
<organism evidence="13">
    <name type="scientific">Candidatus Moduliflexus flocculans</name>
    <dbReference type="NCBI Taxonomy" id="1499966"/>
    <lineage>
        <taxon>Bacteria</taxon>
        <taxon>Candidatus Moduliflexota</taxon>
        <taxon>Candidatus Moduliflexia</taxon>
        <taxon>Candidatus Moduliflexales</taxon>
        <taxon>Candidatus Moduliflexaceae</taxon>
    </lineage>
</organism>
<dbReference type="InterPro" id="IPR015947">
    <property type="entry name" value="PUA-like_sf"/>
</dbReference>
<comment type="subcellular location">
    <subcellularLocation>
        <location evidence="1 10">Cytoplasm</location>
    </subcellularLocation>
</comment>
<dbReference type="InterPro" id="IPR046887">
    <property type="entry name" value="RsmE_PUA-like"/>
</dbReference>
<dbReference type="Gene3D" id="3.40.1280.10">
    <property type="match status" value="1"/>
</dbReference>
<dbReference type="NCBIfam" id="TIGR00046">
    <property type="entry name" value="RsmE family RNA methyltransferase"/>
    <property type="match status" value="1"/>
</dbReference>
<comment type="catalytic activity">
    <reaction evidence="9 10">
        <text>uridine(1498) in 16S rRNA + S-adenosyl-L-methionine = N(3)-methyluridine(1498) in 16S rRNA + S-adenosyl-L-homocysteine + H(+)</text>
        <dbReference type="Rhea" id="RHEA:42920"/>
        <dbReference type="Rhea" id="RHEA-COMP:10283"/>
        <dbReference type="Rhea" id="RHEA-COMP:10284"/>
        <dbReference type="ChEBI" id="CHEBI:15378"/>
        <dbReference type="ChEBI" id="CHEBI:57856"/>
        <dbReference type="ChEBI" id="CHEBI:59789"/>
        <dbReference type="ChEBI" id="CHEBI:65315"/>
        <dbReference type="ChEBI" id="CHEBI:74502"/>
        <dbReference type="EC" id="2.1.1.193"/>
    </reaction>
</comment>
<evidence type="ECO:0000256" key="4">
    <source>
        <dbReference type="ARBA" id="ARBA00022552"/>
    </source>
</evidence>
<dbReference type="GO" id="GO:0070042">
    <property type="term" value="F:rRNA (uridine-N3-)-methyltransferase activity"/>
    <property type="evidence" value="ECO:0007669"/>
    <property type="project" value="TreeGrafter"/>
</dbReference>
<keyword evidence="7 10" id="KW-0949">S-adenosyl-L-methionine</keyword>
<dbReference type="CDD" id="cd18084">
    <property type="entry name" value="RsmE-like"/>
    <property type="match status" value="1"/>
</dbReference>
<evidence type="ECO:0000256" key="10">
    <source>
        <dbReference type="PIRNR" id="PIRNR015601"/>
    </source>
</evidence>
<evidence type="ECO:0000256" key="6">
    <source>
        <dbReference type="ARBA" id="ARBA00022679"/>
    </source>
</evidence>
<dbReference type="Proteomes" id="UP000030700">
    <property type="component" value="Unassembled WGS sequence"/>
</dbReference>
<evidence type="ECO:0000256" key="9">
    <source>
        <dbReference type="ARBA" id="ARBA00047944"/>
    </source>
</evidence>
<evidence type="ECO:0000256" key="2">
    <source>
        <dbReference type="ARBA" id="ARBA00005528"/>
    </source>
</evidence>
<keyword evidence="6 10" id="KW-0808">Transferase</keyword>
<comment type="function">
    <text evidence="8 10">Specifically methylates the N3 position of the uracil ring of uridine 1498 (m3U1498) in 16S rRNA. Acts on the fully assembled 30S ribosomal subunit.</text>
</comment>
<dbReference type="InterPro" id="IPR029028">
    <property type="entry name" value="Alpha/beta_knot_MTases"/>
</dbReference>
<gene>
    <name evidence="13" type="ORF">U14_03701</name>
</gene>
<dbReference type="GO" id="GO:0070475">
    <property type="term" value="P:rRNA base methylation"/>
    <property type="evidence" value="ECO:0007669"/>
    <property type="project" value="TreeGrafter"/>
</dbReference>
<dbReference type="Pfam" id="PF04452">
    <property type="entry name" value="Methyltrans_RNA"/>
    <property type="match status" value="1"/>
</dbReference>
<dbReference type="InterPro" id="IPR046886">
    <property type="entry name" value="RsmE_MTase_dom"/>
</dbReference>
<sequence>MSTHRFFVPPPQIRDGEVCLRGSDVWHITKVLRLGMGSEVVVFDGRGHEYRVVLERTKRQEIWGRIEDQWEKQTESPLKLSLVQGMPKGEKLDLIMQKATEIGMFELIPLASERSHWASISSQMSAAKAHQRLERLSRIGIEAAKQSCRSSVPFIRPIVTVEEFLAAPPNADLKLLLWEEEQGRRLKETLRAVAQPIVSAVVVIGPEGGLTPEEARRFQENGFLSVSLGQRILRTETAGIAVLSILQYEFGDY</sequence>
<keyword evidence="5 10" id="KW-0489">Methyltransferase</keyword>
<dbReference type="InterPro" id="IPR006700">
    <property type="entry name" value="RsmE"/>
</dbReference>
<dbReference type="Pfam" id="PF20260">
    <property type="entry name" value="PUA_4"/>
    <property type="match status" value="1"/>
</dbReference>
<keyword evidence="14" id="KW-1185">Reference proteome</keyword>
<dbReference type="GO" id="GO:0005737">
    <property type="term" value="C:cytoplasm"/>
    <property type="evidence" value="ECO:0007669"/>
    <property type="project" value="UniProtKB-SubCell"/>
</dbReference>
<dbReference type="PANTHER" id="PTHR30027:SF3">
    <property type="entry name" value="16S RRNA (URACIL(1498)-N(3))-METHYLTRANSFERASE"/>
    <property type="match status" value="1"/>
</dbReference>
<dbReference type="HOGENOM" id="CLU_067442_3_0_0"/>
<protein>
    <recommendedName>
        <fullName evidence="10">Ribosomal RNA small subunit methyltransferase E</fullName>
        <ecNumber evidence="10">2.1.1.193</ecNumber>
    </recommendedName>
</protein>
<dbReference type="AlphaFoldDB" id="A0A081BPY4"/>
<evidence type="ECO:0000313" key="14">
    <source>
        <dbReference type="Proteomes" id="UP000030700"/>
    </source>
</evidence>
<evidence type="ECO:0000256" key="3">
    <source>
        <dbReference type="ARBA" id="ARBA00022490"/>
    </source>
</evidence>
<evidence type="ECO:0000256" key="7">
    <source>
        <dbReference type="ARBA" id="ARBA00022691"/>
    </source>
</evidence>
<reference evidence="13" key="1">
    <citation type="journal article" date="2015" name="PeerJ">
        <title>First genomic representation of candidate bacterial phylum KSB3 points to enhanced environmental sensing as a trigger of wastewater bulking.</title>
        <authorList>
            <person name="Sekiguchi Y."/>
            <person name="Ohashi A."/>
            <person name="Parks D.H."/>
            <person name="Yamauchi T."/>
            <person name="Tyson G.W."/>
            <person name="Hugenholtz P."/>
        </authorList>
    </citation>
    <scope>NUCLEOTIDE SEQUENCE [LARGE SCALE GENOMIC DNA]</scope>
</reference>
<feature type="domain" description="Ribosomal RNA small subunit methyltransferase E methyltransferase" evidence="11">
    <location>
        <begin position="75"/>
        <end position="247"/>
    </location>
</feature>
<keyword evidence="3 10" id="KW-0963">Cytoplasm</keyword>
<evidence type="ECO:0000256" key="8">
    <source>
        <dbReference type="ARBA" id="ARBA00025699"/>
    </source>
</evidence>
<proteinExistence type="inferred from homology"/>
<accession>A0A081BPY4</accession>
<dbReference type="PIRSF" id="PIRSF015601">
    <property type="entry name" value="MTase_slr0722"/>
    <property type="match status" value="1"/>
</dbReference>
<dbReference type="InterPro" id="IPR029026">
    <property type="entry name" value="tRNA_m1G_MTases_N"/>
</dbReference>
<evidence type="ECO:0000256" key="5">
    <source>
        <dbReference type="ARBA" id="ARBA00022603"/>
    </source>
</evidence>